<dbReference type="EMBL" id="GHES01018412">
    <property type="protein sequence ID" value="MPA48971.1"/>
    <property type="molecule type" value="Transcribed_RNA"/>
</dbReference>
<dbReference type="PANTHER" id="PTHR23271:SF1">
    <property type="entry name" value="U3 SMALL NUCLEOLAR RNA-ASSOCIATED PROTEIN 6 HOMOLOG"/>
    <property type="match status" value="1"/>
</dbReference>
<dbReference type="SMART" id="SM00386">
    <property type="entry name" value="HAT"/>
    <property type="match status" value="1"/>
</dbReference>
<sequence length="110" mass="12789">MYKRFLALPHPGLAIYRNCIELELNLASAGYKDSIVKARKLYESALTTYDQDVSLWRDYYSMEIKKQLLLSIGVLGRCSRTMLHFLLLQICDGYLYIPITFNFDLTNIVI</sequence>
<evidence type="ECO:0000256" key="1">
    <source>
        <dbReference type="ARBA" id="ARBA00010734"/>
    </source>
</evidence>
<protein>
    <submittedName>
        <fullName evidence="2">Uncharacterized protein</fullName>
    </submittedName>
</protein>
<reference evidence="2" key="1">
    <citation type="submission" date="2019-08" db="EMBL/GenBank/DDBJ databases">
        <title>Reference gene set and small RNA set construction with multiple tissues from Davidia involucrata Baill.</title>
        <authorList>
            <person name="Yang H."/>
            <person name="Zhou C."/>
            <person name="Li G."/>
            <person name="Wang J."/>
            <person name="Gao P."/>
            <person name="Wang M."/>
            <person name="Wang R."/>
            <person name="Zhao Y."/>
        </authorList>
    </citation>
    <scope>NUCLEOTIDE SEQUENCE</scope>
    <source>
        <tissue evidence="2">Mixed with DoveR01_LX</tissue>
    </source>
</reference>
<dbReference type="Gene3D" id="1.25.40.10">
    <property type="entry name" value="Tetratricopeptide repeat domain"/>
    <property type="match status" value="1"/>
</dbReference>
<dbReference type="InterPro" id="IPR003107">
    <property type="entry name" value="HAT"/>
</dbReference>
<dbReference type="GO" id="GO:0032040">
    <property type="term" value="C:small-subunit processome"/>
    <property type="evidence" value="ECO:0007669"/>
    <property type="project" value="TreeGrafter"/>
</dbReference>
<accession>A0A5B6ZZP9</accession>
<organism evidence="2">
    <name type="scientific">Davidia involucrata</name>
    <name type="common">Dove tree</name>
    <dbReference type="NCBI Taxonomy" id="16924"/>
    <lineage>
        <taxon>Eukaryota</taxon>
        <taxon>Viridiplantae</taxon>
        <taxon>Streptophyta</taxon>
        <taxon>Embryophyta</taxon>
        <taxon>Tracheophyta</taxon>
        <taxon>Spermatophyta</taxon>
        <taxon>Magnoliopsida</taxon>
        <taxon>eudicotyledons</taxon>
        <taxon>Gunneridae</taxon>
        <taxon>Pentapetalae</taxon>
        <taxon>asterids</taxon>
        <taxon>Cornales</taxon>
        <taxon>Nyssaceae</taxon>
        <taxon>Davidia</taxon>
    </lineage>
</organism>
<dbReference type="InterPro" id="IPR013949">
    <property type="entry name" value="Utp6"/>
</dbReference>
<evidence type="ECO:0000313" key="2">
    <source>
        <dbReference type="EMBL" id="MPA48971.1"/>
    </source>
</evidence>
<proteinExistence type="inferred from homology"/>
<gene>
    <name evidence="2" type="ORF">Din_018412</name>
</gene>
<name>A0A5B6ZZP9_DAVIN</name>
<dbReference type="GO" id="GO:0034388">
    <property type="term" value="C:Pwp2p-containing subcomplex of 90S preribosome"/>
    <property type="evidence" value="ECO:0007669"/>
    <property type="project" value="TreeGrafter"/>
</dbReference>
<dbReference type="InterPro" id="IPR011990">
    <property type="entry name" value="TPR-like_helical_dom_sf"/>
</dbReference>
<dbReference type="PANTHER" id="PTHR23271">
    <property type="entry name" value="HEPATOCELLULAR CARCINOMA-ASSOCIATED ANTIGEN 66"/>
    <property type="match status" value="1"/>
</dbReference>
<dbReference type="GO" id="GO:0030515">
    <property type="term" value="F:snoRNA binding"/>
    <property type="evidence" value="ECO:0007669"/>
    <property type="project" value="InterPro"/>
</dbReference>
<comment type="similarity">
    <text evidence="1">Belongs to the UTP6 family.</text>
</comment>
<dbReference type="AlphaFoldDB" id="A0A5B6ZZP9"/>
<dbReference type="GO" id="GO:0000462">
    <property type="term" value="P:maturation of SSU-rRNA from tricistronic rRNA transcript (SSU-rRNA, 5.8S rRNA, LSU-rRNA)"/>
    <property type="evidence" value="ECO:0007669"/>
    <property type="project" value="InterPro"/>
</dbReference>